<dbReference type="InterPro" id="IPR012902">
    <property type="entry name" value="N_methyl_site"/>
</dbReference>
<protein>
    <submittedName>
        <fullName evidence="1">Prepilin-type N-terminal cleavage/methylation domain-containing protein</fullName>
    </submittedName>
</protein>
<dbReference type="RefSeq" id="WP_206294083.1">
    <property type="nucleotide sequence ID" value="NZ_CP063458.1"/>
</dbReference>
<name>A0A7M2WZN4_9BACT</name>
<organism evidence="1 2">
    <name type="scientific">Humisphaera borealis</name>
    <dbReference type="NCBI Taxonomy" id="2807512"/>
    <lineage>
        <taxon>Bacteria</taxon>
        <taxon>Pseudomonadati</taxon>
        <taxon>Planctomycetota</taxon>
        <taxon>Phycisphaerae</taxon>
        <taxon>Tepidisphaerales</taxon>
        <taxon>Tepidisphaeraceae</taxon>
        <taxon>Humisphaera</taxon>
    </lineage>
</organism>
<proteinExistence type="predicted"/>
<dbReference type="AlphaFoldDB" id="A0A7M2WZN4"/>
<sequence>MPSRRPSNFRRPGFTLIEVAAVALLMAILAGAVAWSFSGPVASVRTADVLDRIKTFDGTARLAARNTGRPVTMQFDPYEGSMTRFDDRGQGEPFLAYRGVLPSGYRIERVRLPDSPATAGEGRTTVPCSIDGRTPTYAVCLSGGGKEHWLLFAGLTGQVTEVNDESAVDAIFETVRTGPRR</sequence>
<dbReference type="InterPro" id="IPR045584">
    <property type="entry name" value="Pilin-like"/>
</dbReference>
<dbReference type="SUPFAM" id="SSF54523">
    <property type="entry name" value="Pili subunits"/>
    <property type="match status" value="1"/>
</dbReference>
<dbReference type="EMBL" id="CP063458">
    <property type="protein sequence ID" value="QOV90977.1"/>
    <property type="molecule type" value="Genomic_DNA"/>
</dbReference>
<dbReference type="Proteomes" id="UP000593765">
    <property type="component" value="Chromosome"/>
</dbReference>
<dbReference type="NCBIfam" id="TIGR02532">
    <property type="entry name" value="IV_pilin_GFxxxE"/>
    <property type="match status" value="1"/>
</dbReference>
<dbReference type="Pfam" id="PF07963">
    <property type="entry name" value="N_methyl"/>
    <property type="match status" value="1"/>
</dbReference>
<dbReference type="KEGG" id="hbs:IPV69_06350"/>
<reference evidence="1 2" key="1">
    <citation type="submission" date="2020-10" db="EMBL/GenBank/DDBJ databases">
        <title>Wide distribution of Phycisphaera-like planctomycetes from WD2101 soil group in peatlands and genome analysis of the first cultivated representative.</title>
        <authorList>
            <person name="Dedysh S.N."/>
            <person name="Beletsky A.V."/>
            <person name="Ivanova A."/>
            <person name="Kulichevskaya I.S."/>
            <person name="Suzina N.E."/>
            <person name="Philippov D.A."/>
            <person name="Rakitin A.L."/>
            <person name="Mardanov A.V."/>
            <person name="Ravin N.V."/>
        </authorList>
    </citation>
    <scope>NUCLEOTIDE SEQUENCE [LARGE SCALE GENOMIC DNA]</scope>
    <source>
        <strain evidence="1 2">M1803</strain>
    </source>
</reference>
<gene>
    <name evidence="1" type="ORF">IPV69_06350</name>
</gene>
<evidence type="ECO:0000313" key="1">
    <source>
        <dbReference type="EMBL" id="QOV90977.1"/>
    </source>
</evidence>
<accession>A0A7M2WZN4</accession>
<evidence type="ECO:0000313" key="2">
    <source>
        <dbReference type="Proteomes" id="UP000593765"/>
    </source>
</evidence>
<keyword evidence="2" id="KW-1185">Reference proteome</keyword>